<dbReference type="InterPro" id="IPR051798">
    <property type="entry name" value="Class-II_PLP-Dep_Aminotrans"/>
</dbReference>
<dbReference type="GeneID" id="83017027"/>
<proteinExistence type="inferred from homology"/>
<dbReference type="PANTHER" id="PTHR43525:SF1">
    <property type="entry name" value="PROTEIN MALY"/>
    <property type="match status" value="1"/>
</dbReference>
<feature type="domain" description="Aminotransferase class I/classII large" evidence="8">
    <location>
        <begin position="33"/>
        <end position="382"/>
    </location>
</feature>
<dbReference type="GO" id="GO:0030170">
    <property type="term" value="F:pyridoxal phosphate binding"/>
    <property type="evidence" value="ECO:0007669"/>
    <property type="project" value="InterPro"/>
</dbReference>
<keyword evidence="9" id="KW-0808">Transferase</keyword>
<evidence type="ECO:0000256" key="5">
    <source>
        <dbReference type="ARBA" id="ARBA00037974"/>
    </source>
</evidence>
<evidence type="ECO:0000256" key="1">
    <source>
        <dbReference type="ARBA" id="ARBA00001933"/>
    </source>
</evidence>
<feature type="transmembrane region" description="Helical" evidence="7">
    <location>
        <begin position="91"/>
        <end position="110"/>
    </location>
</feature>
<dbReference type="Gene3D" id="3.40.640.10">
    <property type="entry name" value="Type I PLP-dependent aspartate aminotransferase-like (Major domain)"/>
    <property type="match status" value="1"/>
</dbReference>
<gene>
    <name evidence="9" type="ORF">DWY25_16660</name>
</gene>
<dbReference type="Proteomes" id="UP000284178">
    <property type="component" value="Unassembled WGS sequence"/>
</dbReference>
<protein>
    <recommendedName>
        <fullName evidence="2">cysteine-S-conjugate beta-lyase</fullName>
        <ecNumber evidence="2">4.4.1.13</ecNumber>
    </recommendedName>
</protein>
<keyword evidence="7" id="KW-0812">Transmembrane</keyword>
<dbReference type="InterPro" id="IPR015421">
    <property type="entry name" value="PyrdxlP-dep_Trfase_major"/>
</dbReference>
<dbReference type="Gene3D" id="3.90.1150.10">
    <property type="entry name" value="Aspartate Aminotransferase, domain 1"/>
    <property type="match status" value="1"/>
</dbReference>
<evidence type="ECO:0000256" key="2">
    <source>
        <dbReference type="ARBA" id="ARBA00012224"/>
    </source>
</evidence>
<dbReference type="RefSeq" id="WP_117896189.1">
    <property type="nucleotide sequence ID" value="NZ_CABJCV010000031.1"/>
</dbReference>
<sequence length="397" mass="44884">MSYDFTTRINRQSQNSSKWKGMRKQNPEVPEGIVPLSVADMELMNPPEITEGLKQFLDHRILGYTDAGEDYYTETVNWMQRRHHWTIEKDWLVLLPGVVTAINVAVRAFVKPGEKIAILTPVYYPFKKTIEACGCTTVTSSLINQEGVYSINFDDLEAKLADPEVKMLIFCSPHNPIGRVWTKTELTRVGELCLKHDVLIVSDEIHFDLILPGHEHTVFASLSPELSDRMIVCTSVSKTFNLAGMQCSNIVIPNAELRAAYKATMSSYINGHLNIMAYEAATLAYRHCEGWLDELLDLLETNRKTAVEFFASHFPKAIVSPLEGTYLLWVDLRAYFADQNEQEEFMTKKALLFLDEGYLFGEEGSGFERINLACPTSLLEESLARMAQAYEKDSAAA</sequence>
<comment type="caution">
    <text evidence="9">The sequence shown here is derived from an EMBL/GenBank/DDBJ whole genome shotgun (WGS) entry which is preliminary data.</text>
</comment>
<evidence type="ECO:0000313" key="10">
    <source>
        <dbReference type="Proteomes" id="UP000284178"/>
    </source>
</evidence>
<comment type="cofactor">
    <cofactor evidence="1">
        <name>pyridoxal 5'-phosphate</name>
        <dbReference type="ChEBI" id="CHEBI:597326"/>
    </cofactor>
</comment>
<evidence type="ECO:0000313" key="9">
    <source>
        <dbReference type="EMBL" id="RGR67620.1"/>
    </source>
</evidence>
<dbReference type="PANTHER" id="PTHR43525">
    <property type="entry name" value="PROTEIN MALY"/>
    <property type="match status" value="1"/>
</dbReference>
<dbReference type="InterPro" id="IPR015424">
    <property type="entry name" value="PyrdxlP-dep_Trfase"/>
</dbReference>
<keyword evidence="7" id="KW-0472">Membrane</keyword>
<evidence type="ECO:0000256" key="4">
    <source>
        <dbReference type="ARBA" id="ARBA00023239"/>
    </source>
</evidence>
<keyword evidence="4" id="KW-0456">Lyase</keyword>
<keyword evidence="9" id="KW-0032">Aminotransferase</keyword>
<dbReference type="Pfam" id="PF00155">
    <property type="entry name" value="Aminotran_1_2"/>
    <property type="match status" value="1"/>
</dbReference>
<dbReference type="NCBIfam" id="TIGR04350">
    <property type="entry name" value="C_S_lyase_PatB"/>
    <property type="match status" value="1"/>
</dbReference>
<organism evidence="9 10">
    <name type="scientific">Holdemania filiformis</name>
    <dbReference type="NCBI Taxonomy" id="61171"/>
    <lineage>
        <taxon>Bacteria</taxon>
        <taxon>Bacillati</taxon>
        <taxon>Bacillota</taxon>
        <taxon>Erysipelotrichia</taxon>
        <taxon>Erysipelotrichales</taxon>
        <taxon>Erysipelotrichaceae</taxon>
        <taxon>Holdemania</taxon>
    </lineage>
</organism>
<dbReference type="SUPFAM" id="SSF53383">
    <property type="entry name" value="PLP-dependent transferases"/>
    <property type="match status" value="1"/>
</dbReference>
<dbReference type="InterPro" id="IPR027619">
    <property type="entry name" value="C-S_lyase_PatB-like"/>
</dbReference>
<comment type="similarity">
    <text evidence="5">Belongs to the class-II pyridoxal-phosphate-dependent aminotransferase family. MalY/PatB cystathionine beta-lyase subfamily.</text>
</comment>
<keyword evidence="10" id="KW-1185">Reference proteome</keyword>
<dbReference type="EC" id="4.4.1.13" evidence="2"/>
<feature type="region of interest" description="Disordered" evidence="6">
    <location>
        <begin position="1"/>
        <end position="27"/>
    </location>
</feature>
<dbReference type="GO" id="GO:0047804">
    <property type="term" value="F:cysteine-S-conjugate beta-lyase activity"/>
    <property type="evidence" value="ECO:0007669"/>
    <property type="project" value="UniProtKB-EC"/>
</dbReference>
<keyword evidence="7" id="KW-1133">Transmembrane helix</keyword>
<dbReference type="InterPro" id="IPR004839">
    <property type="entry name" value="Aminotransferase_I/II_large"/>
</dbReference>
<dbReference type="AlphaFoldDB" id="A0A412FHJ5"/>
<dbReference type="CDD" id="cd00609">
    <property type="entry name" value="AAT_like"/>
    <property type="match status" value="1"/>
</dbReference>
<dbReference type="InterPro" id="IPR015422">
    <property type="entry name" value="PyrdxlP-dep_Trfase_small"/>
</dbReference>
<name>A0A412FHJ5_9FIRM</name>
<feature type="compositionally biased region" description="Polar residues" evidence="6">
    <location>
        <begin position="1"/>
        <end position="18"/>
    </location>
</feature>
<evidence type="ECO:0000256" key="3">
    <source>
        <dbReference type="ARBA" id="ARBA00022898"/>
    </source>
</evidence>
<evidence type="ECO:0000256" key="7">
    <source>
        <dbReference type="SAM" id="Phobius"/>
    </source>
</evidence>
<evidence type="ECO:0000259" key="8">
    <source>
        <dbReference type="Pfam" id="PF00155"/>
    </source>
</evidence>
<dbReference type="GO" id="GO:0008483">
    <property type="term" value="F:transaminase activity"/>
    <property type="evidence" value="ECO:0007669"/>
    <property type="project" value="UniProtKB-KW"/>
</dbReference>
<accession>A0A412FHJ5</accession>
<evidence type="ECO:0000256" key="6">
    <source>
        <dbReference type="SAM" id="MobiDB-lite"/>
    </source>
</evidence>
<keyword evidence="3" id="KW-0663">Pyridoxal phosphate</keyword>
<dbReference type="EMBL" id="QRUP01000031">
    <property type="protein sequence ID" value="RGR67620.1"/>
    <property type="molecule type" value="Genomic_DNA"/>
</dbReference>
<reference evidence="9 10" key="1">
    <citation type="submission" date="2018-08" db="EMBL/GenBank/DDBJ databases">
        <title>A genome reference for cultivated species of the human gut microbiota.</title>
        <authorList>
            <person name="Zou Y."/>
            <person name="Xue W."/>
            <person name="Luo G."/>
        </authorList>
    </citation>
    <scope>NUCLEOTIDE SEQUENCE [LARGE SCALE GENOMIC DNA]</scope>
    <source>
        <strain evidence="9 10">AF24-29</strain>
    </source>
</reference>